<dbReference type="AlphaFoldDB" id="A0A4D9F5B5"/>
<dbReference type="EMBL" id="QXTE01000004">
    <property type="protein sequence ID" value="TFK15563.1"/>
    <property type="molecule type" value="Genomic_DNA"/>
</dbReference>
<reference evidence="1 2" key="2">
    <citation type="submission" date="2019-04" db="EMBL/GenBank/DDBJ databases">
        <title>The genome sequence of big-headed turtle.</title>
        <authorList>
            <person name="Gong S."/>
        </authorList>
    </citation>
    <scope>NUCLEOTIDE SEQUENCE [LARGE SCALE GENOMIC DNA]</scope>
    <source>
        <strain evidence="1">DO16091913</strain>
        <tissue evidence="1">Muscle</tissue>
    </source>
</reference>
<reference evidence="1 2" key="1">
    <citation type="submission" date="2019-04" db="EMBL/GenBank/DDBJ databases">
        <title>Draft genome of the big-headed turtle Platysternon megacephalum.</title>
        <authorList>
            <person name="Gong S."/>
        </authorList>
    </citation>
    <scope>NUCLEOTIDE SEQUENCE [LARGE SCALE GENOMIC DNA]</scope>
    <source>
        <strain evidence="1">DO16091913</strain>
        <tissue evidence="1">Muscle</tissue>
    </source>
</reference>
<dbReference type="Proteomes" id="UP000297703">
    <property type="component" value="Unassembled WGS sequence"/>
</dbReference>
<accession>A0A4D9F5B5</accession>
<evidence type="ECO:0000313" key="2">
    <source>
        <dbReference type="Proteomes" id="UP000297703"/>
    </source>
</evidence>
<comment type="caution">
    <text evidence="1">The sequence shown here is derived from an EMBL/GenBank/DDBJ whole genome shotgun (WGS) entry which is preliminary data.</text>
</comment>
<gene>
    <name evidence="1" type="ORF">DR999_PMT00866</name>
</gene>
<sequence>MGCNILLTAEFMSHRTSADWGIPRRHGLLVSANISPVLATLHLVHITGALSMNNLNEGGTVHESMAHLNMCSKQQCFAGNIHMRSLPVSMWKCIRSKFGR</sequence>
<keyword evidence="2" id="KW-1185">Reference proteome</keyword>
<evidence type="ECO:0000313" key="1">
    <source>
        <dbReference type="EMBL" id="TFK15563.1"/>
    </source>
</evidence>
<protein>
    <submittedName>
        <fullName evidence="1">Growth arrest-specific protein 1</fullName>
    </submittedName>
</protein>
<proteinExistence type="predicted"/>
<name>A0A4D9F5B5_9SAUR</name>
<organism evidence="1 2">
    <name type="scientific">Platysternon megacephalum</name>
    <name type="common">big-headed turtle</name>
    <dbReference type="NCBI Taxonomy" id="55544"/>
    <lineage>
        <taxon>Eukaryota</taxon>
        <taxon>Metazoa</taxon>
        <taxon>Chordata</taxon>
        <taxon>Craniata</taxon>
        <taxon>Vertebrata</taxon>
        <taxon>Euteleostomi</taxon>
        <taxon>Archelosauria</taxon>
        <taxon>Testudinata</taxon>
        <taxon>Testudines</taxon>
        <taxon>Cryptodira</taxon>
        <taxon>Durocryptodira</taxon>
        <taxon>Testudinoidea</taxon>
        <taxon>Platysternidae</taxon>
        <taxon>Platysternon</taxon>
    </lineage>
</organism>